<evidence type="ECO:0000256" key="7">
    <source>
        <dbReference type="ARBA" id="ARBA00023033"/>
    </source>
</evidence>
<dbReference type="GO" id="GO:0016705">
    <property type="term" value="F:oxidoreductase activity, acting on paired donors, with incorporation or reduction of molecular oxygen"/>
    <property type="evidence" value="ECO:0007669"/>
    <property type="project" value="InterPro"/>
</dbReference>
<dbReference type="InterPro" id="IPR001128">
    <property type="entry name" value="Cyt_P450"/>
</dbReference>
<keyword evidence="5 9" id="KW-0560">Oxidoreductase</keyword>
<dbReference type="HOGENOM" id="CLU_001570_2_1_1"/>
<reference evidence="12" key="1">
    <citation type="journal article" date="2013" name="Genome Announc.">
        <title>Draft genome sequence of the grapevine dieback fungus Eutypa lata UCR-EL1.</title>
        <authorList>
            <person name="Blanco-Ulate B."/>
            <person name="Rolshausen P.E."/>
            <person name="Cantu D."/>
        </authorList>
    </citation>
    <scope>NUCLEOTIDE SEQUENCE [LARGE SCALE GENOMIC DNA]</scope>
    <source>
        <strain evidence="12">UCR-EL1</strain>
    </source>
</reference>
<proteinExistence type="inferred from homology"/>
<feature type="binding site" description="axial binding residue" evidence="8">
    <location>
        <position position="416"/>
    </location>
    <ligand>
        <name>heme</name>
        <dbReference type="ChEBI" id="CHEBI:30413"/>
    </ligand>
    <ligandPart>
        <name>Fe</name>
        <dbReference type="ChEBI" id="CHEBI:18248"/>
    </ligandPart>
</feature>
<keyword evidence="6 8" id="KW-0408">Iron</keyword>
<keyword evidence="7 9" id="KW-0503">Monooxygenase</keyword>
<protein>
    <submittedName>
        <fullName evidence="11">Putative cytochrome p450 protein</fullName>
    </submittedName>
</protein>
<keyword evidence="3 8" id="KW-0349">Heme</keyword>
<dbReference type="InterPro" id="IPR017972">
    <property type="entry name" value="Cyt_P450_CS"/>
</dbReference>
<dbReference type="InterPro" id="IPR050364">
    <property type="entry name" value="Cytochrome_P450_fung"/>
</dbReference>
<keyword evidence="4 8" id="KW-0479">Metal-binding</keyword>
<evidence type="ECO:0000313" key="11">
    <source>
        <dbReference type="EMBL" id="EMR72033.1"/>
    </source>
</evidence>
<dbReference type="CDD" id="cd11065">
    <property type="entry name" value="CYP64-like"/>
    <property type="match status" value="1"/>
</dbReference>
<dbReference type="OMA" id="HQAPKSH"/>
<dbReference type="AlphaFoldDB" id="M7T575"/>
<dbReference type="PANTHER" id="PTHR46300:SF1">
    <property type="entry name" value="P450, PUTATIVE (EUROFUNG)-RELATED"/>
    <property type="match status" value="1"/>
</dbReference>
<dbReference type="PROSITE" id="PS00086">
    <property type="entry name" value="CYTOCHROME_P450"/>
    <property type="match status" value="1"/>
</dbReference>
<evidence type="ECO:0000313" key="12">
    <source>
        <dbReference type="Proteomes" id="UP000012174"/>
    </source>
</evidence>
<dbReference type="eggNOG" id="KOG0156">
    <property type="taxonomic scope" value="Eukaryota"/>
</dbReference>
<dbReference type="PANTHER" id="PTHR46300">
    <property type="entry name" value="P450, PUTATIVE (EUROFUNG)-RELATED-RELATED"/>
    <property type="match status" value="1"/>
</dbReference>
<dbReference type="OrthoDB" id="1470350at2759"/>
<feature type="chain" id="PRO_5004085544" evidence="10">
    <location>
        <begin position="25"/>
        <end position="513"/>
    </location>
</feature>
<dbReference type="Pfam" id="PF00067">
    <property type="entry name" value="p450"/>
    <property type="match status" value="2"/>
</dbReference>
<evidence type="ECO:0000256" key="2">
    <source>
        <dbReference type="ARBA" id="ARBA00010617"/>
    </source>
</evidence>
<dbReference type="SUPFAM" id="SSF48264">
    <property type="entry name" value="Cytochrome P450"/>
    <property type="match status" value="1"/>
</dbReference>
<evidence type="ECO:0000256" key="4">
    <source>
        <dbReference type="ARBA" id="ARBA00022723"/>
    </source>
</evidence>
<evidence type="ECO:0000256" key="5">
    <source>
        <dbReference type="ARBA" id="ARBA00023002"/>
    </source>
</evidence>
<dbReference type="GO" id="GO:0020037">
    <property type="term" value="F:heme binding"/>
    <property type="evidence" value="ECO:0007669"/>
    <property type="project" value="InterPro"/>
</dbReference>
<evidence type="ECO:0000256" key="8">
    <source>
        <dbReference type="PIRSR" id="PIRSR602401-1"/>
    </source>
</evidence>
<dbReference type="InterPro" id="IPR002401">
    <property type="entry name" value="Cyt_P450_E_grp-I"/>
</dbReference>
<evidence type="ECO:0000256" key="9">
    <source>
        <dbReference type="RuleBase" id="RU000461"/>
    </source>
</evidence>
<feature type="signal peptide" evidence="10">
    <location>
        <begin position="1"/>
        <end position="24"/>
    </location>
</feature>
<evidence type="ECO:0000256" key="10">
    <source>
        <dbReference type="SAM" id="SignalP"/>
    </source>
</evidence>
<dbReference type="PRINTS" id="PR00463">
    <property type="entry name" value="EP450I"/>
</dbReference>
<dbReference type="KEGG" id="ela:UCREL1_918"/>
<name>M7T575_EUTLA</name>
<keyword evidence="10" id="KW-0732">Signal</keyword>
<dbReference type="Proteomes" id="UP000012174">
    <property type="component" value="Unassembled WGS sequence"/>
</dbReference>
<keyword evidence="12" id="KW-1185">Reference proteome</keyword>
<dbReference type="GO" id="GO:0004497">
    <property type="term" value="F:monooxygenase activity"/>
    <property type="evidence" value="ECO:0007669"/>
    <property type="project" value="UniProtKB-KW"/>
</dbReference>
<gene>
    <name evidence="11" type="ORF">UCREL1_918</name>
</gene>
<sequence length="513" mass="57298">MPSIILYTAVIALLGLFALRWRSGAPKSSLPLPPGPPPLPIIGNVHQAPKSHSWRQYHEWGKTYGPIFHLNMLGQHVIILSSSQAAHDLLAKRGATFSDRPRLFMAGELALKGMNVLLMSYDDRFRVHQKLENSVLNQRASASYVPFQGMESKQLLFDLLNSAGGAGADFHGYVERTSASIIYALFYGFRLKDAQDPTLVSALALNDDFSEFVQVGAYLVDTFPFLNVLPGFLAPWKAKAESHWTRQRKLHVGNLRRGLEAPGWTFAKHLHQMVESEGIDMSTDELAFEFGTLVDAALDGTTETLIWFVLACITQNGKDGRDFIAKAREELDAVVGRERLPEIEDRAQMPYTESTYEGYRIPAGSVVLANHWAITREEASFGPDADEFIPERWLDPDSKELRNLPVVGFGYGRRTCPGRHFARNVVWLAIARLLWAFDIRAGRSSDGSGEPVVIDPLACTDGLVMRPLPFRASFEPRGPWARDIIVRECDTHGEDVTTILDKIGEDLRAKQQQ</sequence>
<comment type="cofactor">
    <cofactor evidence="1 8">
        <name>heme</name>
        <dbReference type="ChEBI" id="CHEBI:30413"/>
    </cofactor>
</comment>
<dbReference type="Gene3D" id="1.10.630.10">
    <property type="entry name" value="Cytochrome P450"/>
    <property type="match status" value="1"/>
</dbReference>
<organism evidence="11 12">
    <name type="scientific">Eutypa lata (strain UCR-EL1)</name>
    <name type="common">Grapevine dieback disease fungus</name>
    <name type="synonym">Eutypa armeniacae</name>
    <dbReference type="NCBI Taxonomy" id="1287681"/>
    <lineage>
        <taxon>Eukaryota</taxon>
        <taxon>Fungi</taxon>
        <taxon>Dikarya</taxon>
        <taxon>Ascomycota</taxon>
        <taxon>Pezizomycotina</taxon>
        <taxon>Sordariomycetes</taxon>
        <taxon>Xylariomycetidae</taxon>
        <taxon>Xylariales</taxon>
        <taxon>Diatrypaceae</taxon>
        <taxon>Eutypa</taxon>
    </lineage>
</organism>
<evidence type="ECO:0000256" key="3">
    <source>
        <dbReference type="ARBA" id="ARBA00022617"/>
    </source>
</evidence>
<evidence type="ECO:0000256" key="6">
    <source>
        <dbReference type="ARBA" id="ARBA00023004"/>
    </source>
</evidence>
<dbReference type="GO" id="GO:0005506">
    <property type="term" value="F:iron ion binding"/>
    <property type="evidence" value="ECO:0007669"/>
    <property type="project" value="InterPro"/>
</dbReference>
<dbReference type="InterPro" id="IPR036396">
    <property type="entry name" value="Cyt_P450_sf"/>
</dbReference>
<dbReference type="EMBL" id="KB705540">
    <property type="protein sequence ID" value="EMR72033.1"/>
    <property type="molecule type" value="Genomic_DNA"/>
</dbReference>
<accession>M7T575</accession>
<comment type="similarity">
    <text evidence="2 9">Belongs to the cytochrome P450 family.</text>
</comment>
<evidence type="ECO:0000256" key="1">
    <source>
        <dbReference type="ARBA" id="ARBA00001971"/>
    </source>
</evidence>